<evidence type="ECO:0000256" key="2">
    <source>
        <dbReference type="SAM" id="Phobius"/>
    </source>
</evidence>
<protein>
    <submittedName>
        <fullName evidence="3">Phosphatidylinositol 3-kinase 2</fullName>
    </submittedName>
</protein>
<dbReference type="OrthoDB" id="20269at2759"/>
<evidence type="ECO:0000256" key="1">
    <source>
        <dbReference type="SAM" id="MobiDB-lite"/>
    </source>
</evidence>
<name>F4Q0Y1_CACFS</name>
<dbReference type="EMBL" id="GL883018">
    <property type="protein sequence ID" value="EGG18482.1"/>
    <property type="molecule type" value="Genomic_DNA"/>
</dbReference>
<reference evidence="4" key="1">
    <citation type="journal article" date="2011" name="Genome Res.">
        <title>Phylogeny-wide analysis of social amoeba genomes highlights ancient origins for complex intercellular communication.</title>
        <authorList>
            <person name="Heidel A.J."/>
            <person name="Lawal H.M."/>
            <person name="Felder M."/>
            <person name="Schilde C."/>
            <person name="Helps N.R."/>
            <person name="Tunggal B."/>
            <person name="Rivero F."/>
            <person name="John U."/>
            <person name="Schleicher M."/>
            <person name="Eichinger L."/>
            <person name="Platzer M."/>
            <person name="Noegel A.A."/>
            <person name="Schaap P."/>
            <person name="Gloeckner G."/>
        </authorList>
    </citation>
    <scope>NUCLEOTIDE SEQUENCE [LARGE SCALE GENOMIC DNA]</scope>
    <source>
        <strain evidence="4">SH3</strain>
    </source>
</reference>
<feature type="compositionally biased region" description="Low complexity" evidence="1">
    <location>
        <begin position="577"/>
        <end position="589"/>
    </location>
</feature>
<keyword evidence="2" id="KW-1133">Transmembrane helix</keyword>
<evidence type="ECO:0000313" key="3">
    <source>
        <dbReference type="EMBL" id="EGG18482.1"/>
    </source>
</evidence>
<organism evidence="3 4">
    <name type="scientific">Cavenderia fasciculata</name>
    <name type="common">Slime mold</name>
    <name type="synonym">Dictyostelium fasciculatum</name>
    <dbReference type="NCBI Taxonomy" id="261658"/>
    <lineage>
        <taxon>Eukaryota</taxon>
        <taxon>Amoebozoa</taxon>
        <taxon>Evosea</taxon>
        <taxon>Eumycetozoa</taxon>
        <taxon>Dictyostelia</taxon>
        <taxon>Acytosteliales</taxon>
        <taxon>Cavenderiaceae</taxon>
        <taxon>Cavenderia</taxon>
    </lineage>
</organism>
<feature type="region of interest" description="Disordered" evidence="1">
    <location>
        <begin position="571"/>
        <end position="596"/>
    </location>
</feature>
<evidence type="ECO:0000313" key="4">
    <source>
        <dbReference type="Proteomes" id="UP000007797"/>
    </source>
</evidence>
<feature type="compositionally biased region" description="Low complexity" evidence="1">
    <location>
        <begin position="656"/>
        <end position="683"/>
    </location>
</feature>
<feature type="transmembrane region" description="Helical" evidence="2">
    <location>
        <begin position="17"/>
        <end position="38"/>
    </location>
</feature>
<dbReference type="Proteomes" id="UP000007797">
    <property type="component" value="Unassembled WGS sequence"/>
</dbReference>
<feature type="region of interest" description="Disordered" evidence="1">
    <location>
        <begin position="653"/>
        <end position="709"/>
    </location>
</feature>
<dbReference type="AlphaFoldDB" id="F4Q0Y1"/>
<gene>
    <name evidence="3" type="ORF">DFA_03976</name>
</gene>
<dbReference type="GeneID" id="14870613"/>
<dbReference type="RefSeq" id="XP_004366386.1">
    <property type="nucleotide sequence ID" value="XM_004366329.1"/>
</dbReference>
<keyword evidence="2" id="KW-0472">Membrane</keyword>
<keyword evidence="2" id="KW-0812">Transmembrane</keyword>
<dbReference type="KEGG" id="dfa:DFA_03976"/>
<keyword evidence="4" id="KW-1185">Reference proteome</keyword>
<feature type="compositionally biased region" description="Polar residues" evidence="1">
    <location>
        <begin position="172"/>
        <end position="181"/>
    </location>
</feature>
<proteinExistence type="predicted"/>
<feature type="transmembrane region" description="Helical" evidence="2">
    <location>
        <begin position="606"/>
        <end position="628"/>
    </location>
</feature>
<sequence length="709" mass="75109">MAIFNSSRNNIRYRVRLNLLFIIYIVLLLMITSGNNVYNKEIGGSPNNFYVHGEEIPVGAEDRINSNTPPQLPKVNTPISTVVPGTTGGKNPPLPSTSGTTKNQSSSTTGSIPIPTTTTSSSSTTTGEPNTPAVNSTPATTTTSSSTTTTGIPNQSTTTTSQPQPIPLPSQKVVTPPQTTTSQALNEIKQSTAQSTTISKSTTFYYPSTTTGGQLGNTAVSTTGFNQQSSTGYSTTYRGTTTSIIPTPPKIEQSQVVSANISCKGVFCPNGACVSSLAKCLLQSNGIISRCPMATPIRCPDGTCSHLLTLCLKPSVKCDEMCPNGQCGPCPEYDGCPVASPIQCPNGICVANEDDCDQCLDGSLKCFDGSCSSPCPLPPFFYKPINVLTILKDITKILQVPVSTYNDPLNVSTDLRKILDVFIEPNTFSINTSFAINAVSDSYVSKIESTFENSSEPSGSSSQTALHLLSPVYNITATSSNGTAQTKFDKKVRLDFDLITSLNESVIMNNVCLGFINVLTNKWECIPNSIQGIQDNKIVTYTDHFTSFALLLQYRDDSSFNTGGDTTSYVPIGTSGGSATSSSSSGKTSDPNSIFPNKNKPKLSPLAIGLIVGCTVACLVIVLAGVVYHYSGKHNGLRNWIVASRLISTKSRLPVPSRSSNSLTASTSSSSSSCSTSPTCSPPHKTLSHKDLGLHDEEVEEVPPVNGRV</sequence>
<feature type="region of interest" description="Disordered" evidence="1">
    <location>
        <begin position="60"/>
        <end position="181"/>
    </location>
</feature>
<feature type="compositionally biased region" description="Low complexity" evidence="1">
    <location>
        <begin position="105"/>
        <end position="163"/>
    </location>
</feature>
<accession>F4Q0Y1</accession>
<dbReference type="OMA" id="NDITTRC"/>